<evidence type="ECO:0000313" key="2">
    <source>
        <dbReference type="EMBL" id="KAK3258615.1"/>
    </source>
</evidence>
<dbReference type="EMBL" id="LGRX02019407">
    <property type="protein sequence ID" value="KAK3258615.1"/>
    <property type="molecule type" value="Genomic_DNA"/>
</dbReference>
<organism evidence="2 3">
    <name type="scientific">Cymbomonas tetramitiformis</name>
    <dbReference type="NCBI Taxonomy" id="36881"/>
    <lineage>
        <taxon>Eukaryota</taxon>
        <taxon>Viridiplantae</taxon>
        <taxon>Chlorophyta</taxon>
        <taxon>Pyramimonadophyceae</taxon>
        <taxon>Pyramimonadales</taxon>
        <taxon>Pyramimonadaceae</taxon>
        <taxon>Cymbomonas</taxon>
    </lineage>
</organism>
<proteinExistence type="predicted"/>
<dbReference type="AlphaFoldDB" id="A0AAE0FFL6"/>
<protein>
    <submittedName>
        <fullName evidence="2">Uncharacterized protein</fullName>
    </submittedName>
</protein>
<gene>
    <name evidence="2" type="ORF">CYMTET_32347</name>
</gene>
<sequence length="63" mass="6604">AYSHDGVSEEVLGGVPGMTCQVQIKYDLSAAGQALLPIAMGFAAGCMIWMVFAELLPEALEVC</sequence>
<keyword evidence="3" id="KW-1185">Reference proteome</keyword>
<name>A0AAE0FFL6_9CHLO</name>
<feature type="non-terminal residue" evidence="2">
    <location>
        <position position="1"/>
    </location>
</feature>
<reference evidence="2 3" key="1">
    <citation type="journal article" date="2015" name="Genome Biol. Evol.">
        <title>Comparative Genomics of a Bacterivorous Green Alga Reveals Evolutionary Causalities and Consequences of Phago-Mixotrophic Mode of Nutrition.</title>
        <authorList>
            <person name="Burns J.A."/>
            <person name="Paasch A."/>
            <person name="Narechania A."/>
            <person name="Kim E."/>
        </authorList>
    </citation>
    <scope>NUCLEOTIDE SEQUENCE [LARGE SCALE GENOMIC DNA]</scope>
    <source>
        <strain evidence="2 3">PLY_AMNH</strain>
    </source>
</reference>
<keyword evidence="1" id="KW-0472">Membrane</keyword>
<comment type="caution">
    <text evidence="2">The sequence shown here is derived from an EMBL/GenBank/DDBJ whole genome shotgun (WGS) entry which is preliminary data.</text>
</comment>
<feature type="transmembrane region" description="Helical" evidence="1">
    <location>
        <begin position="34"/>
        <end position="52"/>
    </location>
</feature>
<keyword evidence="1" id="KW-1133">Transmembrane helix</keyword>
<accession>A0AAE0FFL6</accession>
<keyword evidence="1" id="KW-0812">Transmembrane</keyword>
<evidence type="ECO:0000256" key="1">
    <source>
        <dbReference type="SAM" id="Phobius"/>
    </source>
</evidence>
<evidence type="ECO:0000313" key="3">
    <source>
        <dbReference type="Proteomes" id="UP001190700"/>
    </source>
</evidence>
<dbReference type="Proteomes" id="UP001190700">
    <property type="component" value="Unassembled WGS sequence"/>
</dbReference>